<dbReference type="Proteomes" id="UP000198211">
    <property type="component" value="Unassembled WGS sequence"/>
</dbReference>
<dbReference type="OrthoDB" id="109201at2759"/>
<dbReference type="EMBL" id="NBNE01015182">
    <property type="protein sequence ID" value="OWY93938.1"/>
    <property type="molecule type" value="Genomic_DNA"/>
</dbReference>
<evidence type="ECO:0000256" key="1">
    <source>
        <dbReference type="ARBA" id="ARBA00001968"/>
    </source>
</evidence>
<evidence type="ECO:0000259" key="3">
    <source>
        <dbReference type="Pfam" id="PF13359"/>
    </source>
</evidence>
<sequence length="289" mass="32864">MARAPADRDRCYHYHCSMVMLAVLAVSTTDEREECIYRRRLDWNWDVHRETLLLEGQFRRYYRMDACSFERLLSFIGPALVRDELQSRRRTGTAPLLPENMLQMTVSWLAGSNYRTTRCLGGTAVPTIYAVMHEVMNAMCECPELRIHAPTESQERVFDLADGFADISKDTILTGCVGCIDGWLCEIRAPISTEVPEVTAFYSGHYQKYGLNVQAICDSRSRFTGYCFDSPGKVGDSIAFKKWKLRGVIMQLPAGFYIIGGNAYPLSNCLLVPFTKLEIKGNAYSDYNF</sequence>
<comment type="caution">
    <text evidence="4">The sequence shown here is derived from an EMBL/GenBank/DDBJ whole genome shotgun (WGS) entry which is preliminary data.</text>
</comment>
<feature type="domain" description="DDE Tnp4" evidence="3">
    <location>
        <begin position="180"/>
        <end position="279"/>
    </location>
</feature>
<dbReference type="Pfam" id="PF13359">
    <property type="entry name" value="DDE_Tnp_4"/>
    <property type="match status" value="1"/>
</dbReference>
<evidence type="ECO:0000313" key="4">
    <source>
        <dbReference type="EMBL" id="OWY93938.1"/>
    </source>
</evidence>
<dbReference type="InterPro" id="IPR027806">
    <property type="entry name" value="HARBI1_dom"/>
</dbReference>
<keyword evidence="5" id="KW-1185">Reference proteome</keyword>
<protein>
    <recommendedName>
        <fullName evidence="3">DDE Tnp4 domain-containing protein</fullName>
    </recommendedName>
</protein>
<reference evidence="5" key="1">
    <citation type="submission" date="2017-03" db="EMBL/GenBank/DDBJ databases">
        <title>Phytopthora megakarya and P. palmivora, two closely related causual agents of cacao black pod achieved similar genome size and gene model numbers by different mechanisms.</title>
        <authorList>
            <person name="Ali S."/>
            <person name="Shao J."/>
            <person name="Larry D.J."/>
            <person name="Kronmiller B."/>
            <person name="Shen D."/>
            <person name="Strem M.D."/>
            <person name="Melnick R.L."/>
            <person name="Guiltinan M.J."/>
            <person name="Tyler B.M."/>
            <person name="Meinhardt L.W."/>
            <person name="Bailey B.A."/>
        </authorList>
    </citation>
    <scope>NUCLEOTIDE SEQUENCE [LARGE SCALE GENOMIC DNA]</scope>
    <source>
        <strain evidence="5">zdho120</strain>
    </source>
</reference>
<dbReference type="STRING" id="4795.A0A225ULV6"/>
<proteinExistence type="predicted"/>
<dbReference type="GO" id="GO:0046872">
    <property type="term" value="F:metal ion binding"/>
    <property type="evidence" value="ECO:0007669"/>
    <property type="project" value="UniProtKB-KW"/>
</dbReference>
<gene>
    <name evidence="4" type="ORF">PHMEG_00036480</name>
</gene>
<accession>A0A225ULV6</accession>
<name>A0A225ULV6_9STRA</name>
<evidence type="ECO:0000313" key="5">
    <source>
        <dbReference type="Proteomes" id="UP000198211"/>
    </source>
</evidence>
<evidence type="ECO:0000256" key="2">
    <source>
        <dbReference type="ARBA" id="ARBA00022723"/>
    </source>
</evidence>
<comment type="cofactor">
    <cofactor evidence="1">
        <name>a divalent metal cation</name>
        <dbReference type="ChEBI" id="CHEBI:60240"/>
    </cofactor>
</comment>
<organism evidence="4 5">
    <name type="scientific">Phytophthora megakarya</name>
    <dbReference type="NCBI Taxonomy" id="4795"/>
    <lineage>
        <taxon>Eukaryota</taxon>
        <taxon>Sar</taxon>
        <taxon>Stramenopiles</taxon>
        <taxon>Oomycota</taxon>
        <taxon>Peronosporomycetes</taxon>
        <taxon>Peronosporales</taxon>
        <taxon>Peronosporaceae</taxon>
        <taxon>Phytophthora</taxon>
    </lineage>
</organism>
<keyword evidence="2" id="KW-0479">Metal-binding</keyword>
<dbReference type="AlphaFoldDB" id="A0A225ULV6"/>